<evidence type="ECO:0000313" key="4">
    <source>
        <dbReference type="Proteomes" id="UP001296581"/>
    </source>
</evidence>
<dbReference type="RefSeq" id="WP_055169076.1">
    <property type="nucleotide sequence ID" value="NZ_CAXUME010000022.1"/>
</dbReference>
<reference evidence="3" key="2">
    <citation type="submission" date="2020-02" db="EMBL/GenBank/DDBJ databases">
        <authorList>
            <person name="Littmann E."/>
            <person name="Sorbara M."/>
        </authorList>
    </citation>
    <scope>NUCLEOTIDE SEQUENCE</scope>
    <source>
        <strain evidence="3">MSK.11.9</strain>
    </source>
</reference>
<accession>A0AB36DJT8</accession>
<feature type="transmembrane region" description="Helical" evidence="2">
    <location>
        <begin position="258"/>
        <end position="277"/>
    </location>
</feature>
<evidence type="ECO:0008006" key="5">
    <source>
        <dbReference type="Google" id="ProtNLM"/>
    </source>
</evidence>
<keyword evidence="2" id="KW-0812">Transmembrane</keyword>
<feature type="transmembrane region" description="Helical" evidence="2">
    <location>
        <begin position="298"/>
        <end position="329"/>
    </location>
</feature>
<feature type="transmembrane region" description="Helical" evidence="2">
    <location>
        <begin position="233"/>
        <end position="252"/>
    </location>
</feature>
<protein>
    <recommendedName>
        <fullName evidence="5">Yip1 domain-containing protein</fullName>
    </recommendedName>
</protein>
<gene>
    <name evidence="3" type="ORF">G4981_13770</name>
</gene>
<dbReference type="InterPro" id="IPR046103">
    <property type="entry name" value="DUF6040"/>
</dbReference>
<dbReference type="AlphaFoldDB" id="A0AB36DJT8"/>
<evidence type="ECO:0000256" key="1">
    <source>
        <dbReference type="SAM" id="MobiDB-lite"/>
    </source>
</evidence>
<feature type="transmembrane region" description="Helical" evidence="2">
    <location>
        <begin position="125"/>
        <end position="147"/>
    </location>
</feature>
<dbReference type="Proteomes" id="UP001296581">
    <property type="component" value="Unassembled WGS sequence"/>
</dbReference>
<feature type="region of interest" description="Disordered" evidence="1">
    <location>
        <begin position="1"/>
        <end position="26"/>
    </location>
</feature>
<name>A0AB36DJT8_MEDGN</name>
<keyword evidence="2" id="KW-1133">Transmembrane helix</keyword>
<comment type="caution">
    <text evidence="3">The sequence shown here is derived from an EMBL/GenBank/DDBJ whole genome shotgun (WGS) entry which is preliminary data.</text>
</comment>
<sequence length="332" mass="36986">MKKNEELEKENTRLQNQAKKTEEEAEAKVEAVKEQADKEVAKVKHNYEAKEFELFGREEGVGQREILVSVKEHNIDTEIKNKALAMVEAEINVLASAASKQRKELAEEYKIKNQKLWRKYDVMMVGYKGMVQFTLFYAIITTVIMAIRTEVIRVDFDGFIHMIGNGIMTIFEWSKVAGMFVAQLGDMIPNATASMIVCWGLLIIVCVAIIGGLGATIVVLVKKYMCFFTKRQADAISVYVGLFILAITVFTADIIKSILSINLFLMAFLNFIGYTVVRGIIQAENTEAKKKILKYAGITVGGIGAFAVIVYFFGAIGIIAIPIGCLMAMSEN</sequence>
<organism evidence="3 4">
    <name type="scientific">Mediterraneibacter gnavus</name>
    <name type="common">Ruminococcus gnavus</name>
    <dbReference type="NCBI Taxonomy" id="33038"/>
    <lineage>
        <taxon>Bacteria</taxon>
        <taxon>Bacillati</taxon>
        <taxon>Bacillota</taxon>
        <taxon>Clostridia</taxon>
        <taxon>Lachnospirales</taxon>
        <taxon>Lachnospiraceae</taxon>
        <taxon>Mediterraneibacter</taxon>
    </lineage>
</organism>
<evidence type="ECO:0000313" key="3">
    <source>
        <dbReference type="EMBL" id="NSI66325.1"/>
    </source>
</evidence>
<feature type="transmembrane region" description="Helical" evidence="2">
    <location>
        <begin position="193"/>
        <end position="221"/>
    </location>
</feature>
<keyword evidence="2" id="KW-0472">Membrane</keyword>
<dbReference type="EMBL" id="JAAIRY010000032">
    <property type="protein sequence ID" value="NSI66325.1"/>
    <property type="molecule type" value="Genomic_DNA"/>
</dbReference>
<reference evidence="3" key="1">
    <citation type="journal article" date="2020" name="Cell Host Microbe">
        <title>Functional and Genomic Variation between Human-Derived Isolates of Lachnospiraceae Reveals Inter- and Intra-Species Diversity.</title>
        <authorList>
            <person name="Sorbara M.T."/>
            <person name="Littmann E.R."/>
            <person name="Fontana E."/>
            <person name="Moody T.U."/>
            <person name="Kohout C.E."/>
            <person name="Gjonbalaj M."/>
            <person name="Eaton V."/>
            <person name="Seok R."/>
            <person name="Leiner I.M."/>
            <person name="Pamer E.G."/>
        </authorList>
    </citation>
    <scope>NUCLEOTIDE SEQUENCE</scope>
    <source>
        <strain evidence="3">MSK.11.9</strain>
    </source>
</reference>
<proteinExistence type="predicted"/>
<evidence type="ECO:0000256" key="2">
    <source>
        <dbReference type="SAM" id="Phobius"/>
    </source>
</evidence>
<feature type="compositionally biased region" description="Basic and acidic residues" evidence="1">
    <location>
        <begin position="1"/>
        <end position="12"/>
    </location>
</feature>
<dbReference type="Pfam" id="PF19506">
    <property type="entry name" value="DUF6040"/>
    <property type="match status" value="1"/>
</dbReference>